<feature type="region of interest" description="Disordered" evidence="2">
    <location>
        <begin position="1"/>
        <end position="62"/>
    </location>
</feature>
<dbReference type="PANTHER" id="PTHR45725:SF1">
    <property type="entry name" value="DISHEVELLED ASSOCIATED ACTIVATOR OF MORPHOGENESIS, ISOFORM D"/>
    <property type="match status" value="1"/>
</dbReference>
<sequence length="3284" mass="355912">MGGKEWSNKGWRPPRGGGQGQWGYWRGSYSASSPRGTRFPPYDGSRQAPWREPAEDSAEPQSFLQSLQSQLNQTRKAEQKVTSLGHALTKRREMWEHYTRDMKAALRKEHQRYLKDVERLQAEHQKAQVVQEEARRALLQGYHGHLAPPVSTQATDQQYGSLMDVWMQEEDGSEATAVLQRAYSAAGHRPAHPAQGPPPGLAPPPAGAAGAVPPAPPAETLHGFGGGLPDGSFPPAPKMPAFMEHLLASPSFGAADDPYMGATPADPYLPSPGNSFLKSRPASISPRARVSPYPGATGPVAPTVTIPPGAALGPSGPPLAAMDTEQDEVSTRLRQKRALEPFGGPATPKSSTSAASIPPNALFLLWFRTTTSLDILLQSLEGIHWSIRMPPETLSSGCPPRKDEEGVGYAACFSQFAVPFYGPAVCVALPVSGPWLLGVPANVSRSIFYSVLATACGPGSAVSYTSAACFTCLSHVFTSLGAPLPRSGFAISRQRLQWPVRKGPMNYPPRADARIWFDLKLLPLRIPAFETVPRSGVYVYTPHYATVAVAVSVPRRASMQEVFDVLLQRAPGVPPGLMTCLEPLRPQRFDEYLHVIRYPGCIRGVHDGYAAVVADLTRVGGYYFATVLPRQLSYAELAEYLTPLASDDDAPFRIFIGARSHPWPSAALVTLCDGDVITVARDANFVPSRILSAQLSDRSNWGPMRHFFNVELHPCIGVLYGPQRFCIASHYHYGETIIDHLTRCLHLDVARITTCTFHTPDLDIQGSHCPDLVTVHDVRPVIDTPASHARQDIFILCDMRPLGLKPVFVHAHVPTIHVPSLLSDFGVDLPSAFQVGIHGGCYIGDYVSVEGSCVLLFFVKEAQQDGSSDSSPLAMPAPPAAPGGPAFAVESFDDFGFPDHITHGAAPPWIDPSIPLGHSWNDAEDFSVAVWDDFPAEADRGYTGTLPSVDAPGTTFRQPRPQTQGANTDQPMDDTGGTSLDAQAPSSESHPADQSTSGLPASDPLEETPTAHIPQHTQDSGHRLREFNTYVYVPDFLPEMITASAFMPCSVDAAMSAVAGARSQEAVLRFPRLILASPQPDRWYLIALAVPNWLTDRPVVLLDCRRINQTMFAKLLHSSLNRESLLRAAGVSCQSPWDVYVHGLLHPLDYGQRITLVSGMVVTFVPHGCGAPATYEAATLLAHGDSWDLDAVVTAPGGMPGQHFWLLTDGMPSIFEVKPGRRPTFKADIASHLQARDHALALIGAQPRISDSFFDGIWTSGVLVATEQLLRIPCPPARRRDTRLVVILDARAVLSGMSWLTVDGPLLPTSRVTDLYAALCPREHSIVVFGSDIVVHNAVRCFVVRDGLVLTIDFFEDLLGADSPDSGPPPDDDDTGADGPGVPGGIHPDLPDSTTPSAQLRNRSRTPARRSPQGTPVLGPLNDAEGERSDEEEATLIRVVFVLLAPGYIAEVLHLHILIPQSIEDVLDLVETCRAQDMCERFPSLIPTYPQPDPRVAYLLSAPAWITDRVIVCADLTLVDGRVFAAAMPILTDKHSLLNLAGFSGAAEIDLYLPGQDGALDFGVDVFLYHGMCITFVPLDDPVGPAVSLSEMLRTYISWDERAAPDVTVYEDRFCLVADGFYRDFLLQPSRVVFYLHDIAVLFGMSSSRAAITPARDRVLDAAIYGRPCRAVAAVGPTPEGVLGVIVTGILDCRPILEGWRKVSANQGWLDATAVRRYYEQGAPPGFRVALSGCRPHWRWLFIEPGQVVTVSFEPEWGGYTEAETAQVHTVPTPGSLLRTHGALYKQAFLCEAFLRFEDLRTACTQGELLCYTDGSFTPASSARAALCGWACVFIDPHAYHLSALFGAVDFKVCPSDSPSAYLGECSGLLAAALASIAAYQWRPVHFLSDCTSALAAASGTAAYTLGGLAQTCRNAFCLRRAVGHAHDTFAYVPGHSGCFGNDLADALSKLGARSPSCCGVQLDEHNAELWLGQGGRLLPWLGVTLRCFAGDTSLPPVNSYCLGHDRWHGGASPGELLAPFLPPGVMQTNAEAPQTPDQATFLRLCVATFNTLSLSASEDPSQGEVQGTGLAFLPGDFSFAMCAEVLESSLLAYMRLTVLLNENDAVVLAGDMNASLGRRFKACELTGECAARVAQAISQFQEPSWDVSSHAHAAALVGHVQQALGDAIPKRQSKRYRSYLTDDTWTLQRRVASVRRSLHRLQHHTRLHSLAIYFGTWRNSSTFSAECAESWTRRARVALATHLTSLHTLGTQLKKACRRDRDAYLAQLADQLAQSPAPEVFRNLHALLGHRRRKKYQIDPLPAVAELDGQMCRDTEGTLRRWREHFGGMEGGKETSIPDLIDRWNVRILAGVEDCPWPAPPDVANIPTESDLHRLLVLAKAGKSPGMDGIPVEVGRQFAGALAPHLHRIALKIAFRGSEPCGFKAGQAIWFYKGKGPHTTCSSFRAILLLPVWAKIVHQALRPPMKAHFEQHAPSLQLGGKSQCTAVFGCHLVRSACRVAIAAGHSHFTLFADIASAYYCVIQQLVAAWAGRGANSSLVAGDLSLPPAACAEIIQEHIQQPTALRAGGASTWLEALTESFQSDNFFLLRGDDTAVLTSRGSRPGSSWADLIFAALIRRILERRNQLRASHPGVSSPLSVPFDGKRCLDPCPGDAPPISISEVVWADDLAVPRITNPTHAAHAIGFESGILTDAFFEFGFSLSFGPHKTAGLLSLRGQGSRRASRAVFSSCGLNGQIPVLLEDQPGVCLPLVASYRHLGCQQAPAGGLRLEIQYRVSQARATFSEGRRKVYKNPKISVRRKGHILGSTVLPKLVYGAGAWGPLSAGETRLFSGALWGFYRPLLGIGRGDDQRLDASTCFALLGLPSPATLLRTQRLLYLGQLIRAGPDELWAVLRADRPHAELLRADTRWLHDWVYRTTGLPHPDSEWDAWVSFVKKTYGKFKGAVKRARTLDIHRHTVIAALSGLHRALTLVCGSAETEASSPPPSTLLEVCIPCRRAFADRLSWSGHAARKHGYRSHAFLCAKGSLCLACGRQFSAPGRLRRHLYAKSQCVREWGTFTPSEPNLMPTALHPQAPPGPLPGSVNNAAALGIRTDVALGLLGDLETCNPEDESEAWNLVTSYVEPIEILRQTVREWASLNPCEAARAATAENLLLLLDVELLADHVQPKSSARAFPQDTLPTWGMPGPAPFVLSGEAHTLPLLPPPPVRLDLAGPTSVRLRDALAYSTWMEDGCAVIARALEASRHSPVGIPCPGIDVALGPASSWLRAAGFIVKTDGIFSPRD</sequence>
<keyword evidence="4" id="KW-1185">Reference proteome</keyword>
<dbReference type="EMBL" id="LSRX01000686">
    <property type="protein sequence ID" value="OLP90962.1"/>
    <property type="molecule type" value="Genomic_DNA"/>
</dbReference>
<gene>
    <name evidence="3" type="ORF">AK812_SmicGene27408</name>
</gene>
<protein>
    <submittedName>
        <fullName evidence="3">Uncharacterized protein</fullName>
    </submittedName>
</protein>
<dbReference type="PANTHER" id="PTHR45725">
    <property type="entry name" value="FORMIN HOMOLOGY 2 FAMILY MEMBER"/>
    <property type="match status" value="1"/>
</dbReference>
<keyword evidence="1" id="KW-0175">Coiled coil</keyword>
<feature type="region of interest" description="Disordered" evidence="2">
    <location>
        <begin position="941"/>
        <end position="1020"/>
    </location>
</feature>
<feature type="compositionally biased region" description="Polar residues" evidence="2">
    <location>
        <begin position="1392"/>
        <end position="1401"/>
    </location>
</feature>
<reference evidence="3 4" key="1">
    <citation type="submission" date="2016-02" db="EMBL/GenBank/DDBJ databases">
        <title>Genome analysis of coral dinoflagellate symbionts highlights evolutionary adaptations to a symbiotic lifestyle.</title>
        <authorList>
            <person name="Aranda M."/>
            <person name="Li Y."/>
            <person name="Liew Y.J."/>
            <person name="Baumgarten S."/>
            <person name="Simakov O."/>
            <person name="Wilson M."/>
            <person name="Piel J."/>
            <person name="Ashoor H."/>
            <person name="Bougouffa S."/>
            <person name="Bajic V.B."/>
            <person name="Ryu T."/>
            <person name="Ravasi T."/>
            <person name="Bayer T."/>
            <person name="Micklem G."/>
            <person name="Kim H."/>
            <person name="Bhak J."/>
            <person name="Lajeunesse T.C."/>
            <person name="Voolstra C.R."/>
        </authorList>
    </citation>
    <scope>NUCLEOTIDE SEQUENCE [LARGE SCALE GENOMIC DNA]</scope>
    <source>
        <strain evidence="3 4">CCMP2467</strain>
    </source>
</reference>
<proteinExistence type="predicted"/>
<feature type="region of interest" description="Disordered" evidence="2">
    <location>
        <begin position="279"/>
        <end position="332"/>
    </location>
</feature>
<name>A0A1Q9D6Y8_SYMMI</name>
<feature type="compositionally biased region" description="Low complexity" evidence="2">
    <location>
        <begin position="307"/>
        <end position="321"/>
    </location>
</feature>
<evidence type="ECO:0000256" key="1">
    <source>
        <dbReference type="SAM" id="Coils"/>
    </source>
</evidence>
<organism evidence="3 4">
    <name type="scientific">Symbiodinium microadriaticum</name>
    <name type="common">Dinoflagellate</name>
    <name type="synonym">Zooxanthella microadriatica</name>
    <dbReference type="NCBI Taxonomy" id="2951"/>
    <lineage>
        <taxon>Eukaryota</taxon>
        <taxon>Sar</taxon>
        <taxon>Alveolata</taxon>
        <taxon>Dinophyceae</taxon>
        <taxon>Suessiales</taxon>
        <taxon>Symbiodiniaceae</taxon>
        <taxon>Symbiodinium</taxon>
    </lineage>
</organism>
<dbReference type="Proteomes" id="UP000186817">
    <property type="component" value="Unassembled WGS sequence"/>
</dbReference>
<dbReference type="OrthoDB" id="4737882at2759"/>
<dbReference type="GO" id="GO:0003676">
    <property type="term" value="F:nucleic acid binding"/>
    <property type="evidence" value="ECO:0007669"/>
    <property type="project" value="InterPro"/>
</dbReference>
<accession>A0A1Q9D6Y8</accession>
<feature type="region of interest" description="Disordered" evidence="2">
    <location>
        <begin position="1361"/>
        <end position="1429"/>
    </location>
</feature>
<dbReference type="InterPro" id="IPR036397">
    <property type="entry name" value="RNaseH_sf"/>
</dbReference>
<feature type="compositionally biased region" description="Pro residues" evidence="2">
    <location>
        <begin position="195"/>
        <end position="206"/>
    </location>
</feature>
<evidence type="ECO:0000256" key="2">
    <source>
        <dbReference type="SAM" id="MobiDB-lite"/>
    </source>
</evidence>
<feature type="region of interest" description="Disordered" evidence="2">
    <location>
        <begin position="183"/>
        <end position="236"/>
    </location>
</feature>
<dbReference type="Gene3D" id="3.30.420.10">
    <property type="entry name" value="Ribonuclease H-like superfamily/Ribonuclease H"/>
    <property type="match status" value="1"/>
</dbReference>
<dbReference type="SUPFAM" id="SSF53098">
    <property type="entry name" value="Ribonuclease H-like"/>
    <property type="match status" value="1"/>
</dbReference>
<dbReference type="InterPro" id="IPR051425">
    <property type="entry name" value="Formin_Homology"/>
</dbReference>
<evidence type="ECO:0000313" key="3">
    <source>
        <dbReference type="EMBL" id="OLP90962.1"/>
    </source>
</evidence>
<evidence type="ECO:0000313" key="4">
    <source>
        <dbReference type="Proteomes" id="UP000186817"/>
    </source>
</evidence>
<dbReference type="InterPro" id="IPR012337">
    <property type="entry name" value="RNaseH-like_sf"/>
</dbReference>
<comment type="caution">
    <text evidence="3">The sequence shown here is derived from an EMBL/GenBank/DDBJ whole genome shotgun (WGS) entry which is preliminary data.</text>
</comment>
<feature type="compositionally biased region" description="Low complexity" evidence="2">
    <location>
        <begin position="185"/>
        <end position="194"/>
    </location>
</feature>
<feature type="compositionally biased region" description="Polar residues" evidence="2">
    <location>
        <begin position="955"/>
        <end position="999"/>
    </location>
</feature>
<feature type="coiled-coil region" evidence="1">
    <location>
        <begin position="103"/>
        <end position="137"/>
    </location>
</feature>